<keyword evidence="3 6" id="KW-1133">Transmembrane helix</keyword>
<feature type="transmembrane region" description="Helical" evidence="6">
    <location>
        <begin position="80"/>
        <end position="100"/>
    </location>
</feature>
<evidence type="ECO:0000256" key="2">
    <source>
        <dbReference type="ARBA" id="ARBA00022692"/>
    </source>
</evidence>
<proteinExistence type="predicted"/>
<accession>A0A934QM37</accession>
<feature type="transmembrane region" description="Helical" evidence="6">
    <location>
        <begin position="196"/>
        <end position="219"/>
    </location>
</feature>
<dbReference type="PANTHER" id="PTHR40761:SF1">
    <property type="entry name" value="CONSERVED INTEGRAL MEMBRANE ALANINE VALINE AND LEUCINE RICH PROTEIN-RELATED"/>
    <property type="match status" value="1"/>
</dbReference>
<dbReference type="RefSeq" id="WP_200313632.1">
    <property type="nucleotide sequence ID" value="NZ_JAENJH010000001.1"/>
</dbReference>
<dbReference type="GO" id="GO:0016020">
    <property type="term" value="C:membrane"/>
    <property type="evidence" value="ECO:0007669"/>
    <property type="project" value="UniProtKB-SubCell"/>
</dbReference>
<dbReference type="InterPro" id="IPR008521">
    <property type="entry name" value="Mg_trans_NIPA"/>
</dbReference>
<dbReference type="PANTHER" id="PTHR40761">
    <property type="entry name" value="CONSERVED INTEGRAL MEMBRANE ALANINE VALINE AND LEUCINE RICH PROTEIN-RELATED"/>
    <property type="match status" value="1"/>
</dbReference>
<evidence type="ECO:0000313" key="7">
    <source>
        <dbReference type="EMBL" id="MBK1782796.1"/>
    </source>
</evidence>
<reference evidence="7" key="1">
    <citation type="submission" date="2020-12" db="EMBL/GenBank/DDBJ databases">
        <title>Prauserella sp. ASG 168, a novel actinomycete isolated from cave rock.</title>
        <authorList>
            <person name="Suriyachadkun C."/>
        </authorList>
    </citation>
    <scope>NUCLEOTIDE SEQUENCE</scope>
    <source>
        <strain evidence="7">ASG 168</strain>
    </source>
</reference>
<feature type="transmembrane region" description="Helical" evidence="6">
    <location>
        <begin position="55"/>
        <end position="74"/>
    </location>
</feature>
<organism evidence="7 8">
    <name type="scientific">Prauserella cavernicola</name>
    <dbReference type="NCBI Taxonomy" id="2800127"/>
    <lineage>
        <taxon>Bacteria</taxon>
        <taxon>Bacillati</taxon>
        <taxon>Actinomycetota</taxon>
        <taxon>Actinomycetes</taxon>
        <taxon>Pseudonocardiales</taxon>
        <taxon>Pseudonocardiaceae</taxon>
        <taxon>Prauserella</taxon>
    </lineage>
</organism>
<gene>
    <name evidence="7" type="ORF">JHE00_00560</name>
</gene>
<dbReference type="Proteomes" id="UP000635245">
    <property type="component" value="Unassembled WGS sequence"/>
</dbReference>
<feature type="transmembrane region" description="Helical" evidence="6">
    <location>
        <begin position="168"/>
        <end position="190"/>
    </location>
</feature>
<name>A0A934QM37_9PSEU</name>
<evidence type="ECO:0000256" key="6">
    <source>
        <dbReference type="SAM" id="Phobius"/>
    </source>
</evidence>
<comment type="caution">
    <text evidence="7">The sequence shown here is derived from an EMBL/GenBank/DDBJ whole genome shotgun (WGS) entry which is preliminary data.</text>
</comment>
<keyword evidence="8" id="KW-1185">Reference proteome</keyword>
<keyword evidence="2 6" id="KW-0812">Transmembrane</keyword>
<dbReference type="GO" id="GO:0015095">
    <property type="term" value="F:magnesium ion transmembrane transporter activity"/>
    <property type="evidence" value="ECO:0007669"/>
    <property type="project" value="InterPro"/>
</dbReference>
<evidence type="ECO:0000256" key="5">
    <source>
        <dbReference type="SAM" id="MobiDB-lite"/>
    </source>
</evidence>
<evidence type="ECO:0000313" key="8">
    <source>
        <dbReference type="Proteomes" id="UP000635245"/>
    </source>
</evidence>
<sequence length="320" mass="32749">MTGGDTALEVAVPAAILAAAAFGLTGALQHRAARRVPGGGPVRWGLVFALLRQPLWLVSLLANALGIVFQWLALSAAPLVFVQPLLVTSLVFAVFSSSALRRERPDGMVLLGATLCVAGLAAFFLVARPKAGHGRLELGEVLPLAAGLAVLIAAAVGVAIRCTGRARVMALATATGVLYGVTAGVTKLAADDLRRGVAALLTHWHFYVVVVCGVTGFLLSQNAFRVGVALAPALAVIVALDPLISIGVGSLWLGERLPGGGGPIAGQVLALAVAIAGIALLSQRAPQVSIPEAAETVASPVSPGSPVEEEACSERERRRW</sequence>
<feature type="transmembrane region" description="Helical" evidence="6">
    <location>
        <begin position="264"/>
        <end position="281"/>
    </location>
</feature>
<dbReference type="Pfam" id="PF05653">
    <property type="entry name" value="Mg_trans_NIPA"/>
    <property type="match status" value="1"/>
</dbReference>
<dbReference type="NCBIfam" id="NF038012">
    <property type="entry name" value="DMT_1"/>
    <property type="match status" value="1"/>
</dbReference>
<dbReference type="AlphaFoldDB" id="A0A934QM37"/>
<protein>
    <submittedName>
        <fullName evidence="7">DMT family transporter</fullName>
    </submittedName>
</protein>
<dbReference type="EMBL" id="JAENJH010000001">
    <property type="protein sequence ID" value="MBK1782796.1"/>
    <property type="molecule type" value="Genomic_DNA"/>
</dbReference>
<feature type="transmembrane region" description="Helical" evidence="6">
    <location>
        <begin position="141"/>
        <end position="161"/>
    </location>
</feature>
<feature type="region of interest" description="Disordered" evidence="5">
    <location>
        <begin position="296"/>
        <end position="320"/>
    </location>
</feature>
<evidence type="ECO:0000256" key="3">
    <source>
        <dbReference type="ARBA" id="ARBA00022989"/>
    </source>
</evidence>
<dbReference type="InterPro" id="IPR037185">
    <property type="entry name" value="EmrE-like"/>
</dbReference>
<keyword evidence="4 6" id="KW-0472">Membrane</keyword>
<feature type="transmembrane region" description="Helical" evidence="6">
    <location>
        <begin position="6"/>
        <end position="28"/>
    </location>
</feature>
<comment type="subcellular location">
    <subcellularLocation>
        <location evidence="1">Membrane</location>
        <topology evidence="1">Multi-pass membrane protein</topology>
    </subcellularLocation>
</comment>
<feature type="transmembrane region" description="Helical" evidence="6">
    <location>
        <begin position="107"/>
        <end position="126"/>
    </location>
</feature>
<feature type="transmembrane region" description="Helical" evidence="6">
    <location>
        <begin position="226"/>
        <end position="252"/>
    </location>
</feature>
<dbReference type="SUPFAM" id="SSF103481">
    <property type="entry name" value="Multidrug resistance efflux transporter EmrE"/>
    <property type="match status" value="1"/>
</dbReference>
<evidence type="ECO:0000256" key="4">
    <source>
        <dbReference type="ARBA" id="ARBA00023136"/>
    </source>
</evidence>
<evidence type="ECO:0000256" key="1">
    <source>
        <dbReference type="ARBA" id="ARBA00004141"/>
    </source>
</evidence>